<sequence length="154" mass="17377">MDYTLVKTLHILSATVLFGTGLGIAFFMVRSHFTDDIQQKLYAARNTVLADMVFTLPAVILQPVTGAWLVVNGGYDWNAPWLMATYGLYILAGACWLPVVWIQIRLKRMLQLAAQTGAPPPERYHTLFRLWFILGWPAFIGLVLVFYLMVAKAL</sequence>
<dbReference type="Pfam" id="PF10027">
    <property type="entry name" value="DUF2269"/>
    <property type="match status" value="1"/>
</dbReference>
<comment type="caution">
    <text evidence="2">The sequence shown here is derived from an EMBL/GenBank/DDBJ whole genome shotgun (WGS) entry which is preliminary data.</text>
</comment>
<organism evidence="2 3">
    <name type="scientific">Kordiimonas lipolytica</name>
    <dbReference type="NCBI Taxonomy" id="1662421"/>
    <lineage>
        <taxon>Bacteria</taxon>
        <taxon>Pseudomonadati</taxon>
        <taxon>Pseudomonadota</taxon>
        <taxon>Alphaproteobacteria</taxon>
        <taxon>Kordiimonadales</taxon>
        <taxon>Kordiimonadaceae</taxon>
        <taxon>Kordiimonas</taxon>
    </lineage>
</organism>
<dbReference type="RefSeq" id="WP_068149869.1">
    <property type="nucleotide sequence ID" value="NZ_JBHSCR010000003.1"/>
</dbReference>
<reference evidence="3" key="1">
    <citation type="journal article" date="2019" name="Int. J. Syst. Evol. Microbiol.">
        <title>The Global Catalogue of Microorganisms (GCM) 10K type strain sequencing project: providing services to taxonomists for standard genome sequencing and annotation.</title>
        <authorList>
            <consortium name="The Broad Institute Genomics Platform"/>
            <consortium name="The Broad Institute Genome Sequencing Center for Infectious Disease"/>
            <person name="Wu L."/>
            <person name="Ma J."/>
        </authorList>
    </citation>
    <scope>NUCLEOTIDE SEQUENCE [LARGE SCALE GENOMIC DNA]</scope>
    <source>
        <strain evidence="3">CGMCC 1.15304</strain>
    </source>
</reference>
<feature type="transmembrane region" description="Helical" evidence="1">
    <location>
        <begin position="6"/>
        <end position="27"/>
    </location>
</feature>
<evidence type="ECO:0000313" key="3">
    <source>
        <dbReference type="Proteomes" id="UP001595776"/>
    </source>
</evidence>
<accession>A0ABV8U9L5</accession>
<dbReference type="InterPro" id="IPR018729">
    <property type="entry name" value="DUF2269_transmembrane"/>
</dbReference>
<evidence type="ECO:0000256" key="1">
    <source>
        <dbReference type="SAM" id="Phobius"/>
    </source>
</evidence>
<protein>
    <submittedName>
        <fullName evidence="2">DUF2269 family protein</fullName>
    </submittedName>
</protein>
<feature type="transmembrane region" description="Helical" evidence="1">
    <location>
        <begin position="48"/>
        <end position="71"/>
    </location>
</feature>
<feature type="transmembrane region" description="Helical" evidence="1">
    <location>
        <begin position="130"/>
        <end position="150"/>
    </location>
</feature>
<dbReference type="Proteomes" id="UP001595776">
    <property type="component" value="Unassembled WGS sequence"/>
</dbReference>
<keyword evidence="1" id="KW-0472">Membrane</keyword>
<dbReference type="EMBL" id="JBHSCR010000003">
    <property type="protein sequence ID" value="MFC4347173.1"/>
    <property type="molecule type" value="Genomic_DNA"/>
</dbReference>
<keyword evidence="3" id="KW-1185">Reference proteome</keyword>
<feature type="transmembrane region" description="Helical" evidence="1">
    <location>
        <begin position="83"/>
        <end position="102"/>
    </location>
</feature>
<keyword evidence="1" id="KW-1133">Transmembrane helix</keyword>
<proteinExistence type="predicted"/>
<evidence type="ECO:0000313" key="2">
    <source>
        <dbReference type="EMBL" id="MFC4347173.1"/>
    </source>
</evidence>
<name>A0ABV8U9L5_9PROT</name>
<gene>
    <name evidence="2" type="ORF">ACFO5Q_04890</name>
</gene>
<keyword evidence="1" id="KW-0812">Transmembrane</keyword>